<name>A0A1B6LA69_9HEMI</name>
<dbReference type="FunFam" id="3.30.428.10:FF:000005">
    <property type="entry name" value="Histidine triad nucleotide-binding protein 1"/>
    <property type="match status" value="1"/>
</dbReference>
<dbReference type="InterPro" id="IPR011146">
    <property type="entry name" value="HIT-like"/>
</dbReference>
<protein>
    <recommendedName>
        <fullName evidence="4">HIT domain-containing protein</fullName>
    </recommendedName>
</protein>
<evidence type="ECO:0000256" key="1">
    <source>
        <dbReference type="PIRSR" id="PIRSR601310-1"/>
    </source>
</evidence>
<dbReference type="AlphaFoldDB" id="A0A1B6LA69"/>
<dbReference type="EMBL" id="GEBQ01019411">
    <property type="protein sequence ID" value="JAT20566.1"/>
    <property type="molecule type" value="Transcribed_RNA"/>
</dbReference>
<sequence>MRLLASRFLRTFQVRGQQQQLLIVNPRVLKYCIMSSEETKAQEAKPGTDTIFGKILRKEIPCSFIHEDEKCVAFHDVNPQAPVHFLVIPRKPIAMLSDVAPSDSELLGHMMVIAAKVAKSLGLEDGYRLVINNGKDGCQSVYHLHMHILGKRQMHWPPG</sequence>
<feature type="short sequence motif" description="Histidine triad motif" evidence="2 3">
    <location>
        <begin position="143"/>
        <end position="147"/>
    </location>
</feature>
<dbReference type="PRINTS" id="PR00332">
    <property type="entry name" value="HISTRIAD"/>
</dbReference>
<proteinExistence type="predicted"/>
<evidence type="ECO:0000256" key="2">
    <source>
        <dbReference type="PIRSR" id="PIRSR601310-3"/>
    </source>
</evidence>
<organism evidence="5">
    <name type="scientific">Graphocephala atropunctata</name>
    <dbReference type="NCBI Taxonomy" id="36148"/>
    <lineage>
        <taxon>Eukaryota</taxon>
        <taxon>Metazoa</taxon>
        <taxon>Ecdysozoa</taxon>
        <taxon>Arthropoda</taxon>
        <taxon>Hexapoda</taxon>
        <taxon>Insecta</taxon>
        <taxon>Pterygota</taxon>
        <taxon>Neoptera</taxon>
        <taxon>Paraneoptera</taxon>
        <taxon>Hemiptera</taxon>
        <taxon>Auchenorrhyncha</taxon>
        <taxon>Membracoidea</taxon>
        <taxon>Cicadellidae</taxon>
        <taxon>Cicadellinae</taxon>
        <taxon>Cicadellini</taxon>
        <taxon>Graphocephala</taxon>
    </lineage>
</organism>
<feature type="domain" description="HIT" evidence="4">
    <location>
        <begin position="51"/>
        <end position="159"/>
    </location>
</feature>
<dbReference type="CDD" id="cd01276">
    <property type="entry name" value="PKCI_related"/>
    <property type="match status" value="1"/>
</dbReference>
<dbReference type="PROSITE" id="PS51084">
    <property type="entry name" value="HIT_2"/>
    <property type="match status" value="1"/>
</dbReference>
<dbReference type="InterPro" id="IPR019808">
    <property type="entry name" value="Histidine_triad_CS"/>
</dbReference>
<dbReference type="InterPro" id="IPR001310">
    <property type="entry name" value="Histidine_triad_HIT"/>
</dbReference>
<dbReference type="Pfam" id="PF01230">
    <property type="entry name" value="HIT"/>
    <property type="match status" value="1"/>
</dbReference>
<evidence type="ECO:0000256" key="3">
    <source>
        <dbReference type="PROSITE-ProRule" id="PRU00464"/>
    </source>
</evidence>
<accession>A0A1B6LA69</accession>
<evidence type="ECO:0000313" key="5">
    <source>
        <dbReference type="EMBL" id="JAT20566.1"/>
    </source>
</evidence>
<gene>
    <name evidence="5" type="ORF">g.5499</name>
</gene>
<dbReference type="PROSITE" id="PS00892">
    <property type="entry name" value="HIT_1"/>
    <property type="match status" value="1"/>
</dbReference>
<dbReference type="SUPFAM" id="SSF54197">
    <property type="entry name" value="HIT-like"/>
    <property type="match status" value="1"/>
</dbReference>
<dbReference type="InterPro" id="IPR036265">
    <property type="entry name" value="HIT-like_sf"/>
</dbReference>
<evidence type="ECO:0000259" key="4">
    <source>
        <dbReference type="PROSITE" id="PS51084"/>
    </source>
</evidence>
<dbReference type="Gene3D" id="3.30.428.10">
    <property type="entry name" value="HIT-like"/>
    <property type="match status" value="1"/>
</dbReference>
<reference evidence="5" key="1">
    <citation type="submission" date="2015-11" db="EMBL/GenBank/DDBJ databases">
        <title>De novo transcriptome assembly of four potential Pierce s Disease insect vectors from Arizona vineyards.</title>
        <authorList>
            <person name="Tassone E.E."/>
        </authorList>
    </citation>
    <scope>NUCLEOTIDE SEQUENCE</scope>
</reference>
<feature type="active site" description="Tele-AMP-histidine intermediate" evidence="1">
    <location>
        <position position="145"/>
    </location>
</feature>
<dbReference type="GO" id="GO:0003824">
    <property type="term" value="F:catalytic activity"/>
    <property type="evidence" value="ECO:0007669"/>
    <property type="project" value="InterPro"/>
</dbReference>
<dbReference type="PANTHER" id="PTHR23089">
    <property type="entry name" value="HISTIDINE TRIAD HIT PROTEIN"/>
    <property type="match status" value="1"/>
</dbReference>